<feature type="transmembrane region" description="Helical" evidence="1">
    <location>
        <begin position="80"/>
        <end position="100"/>
    </location>
</feature>
<evidence type="ECO:0000313" key="3">
    <source>
        <dbReference type="Proteomes" id="UP001183582"/>
    </source>
</evidence>
<feature type="transmembrane region" description="Helical" evidence="1">
    <location>
        <begin position="20"/>
        <end position="41"/>
    </location>
</feature>
<evidence type="ECO:0000256" key="1">
    <source>
        <dbReference type="SAM" id="Phobius"/>
    </source>
</evidence>
<keyword evidence="1" id="KW-0472">Membrane</keyword>
<gene>
    <name evidence="2" type="ORF">KZC50_09535</name>
</gene>
<dbReference type="GeneID" id="301458471"/>
<evidence type="ECO:0000313" key="2">
    <source>
        <dbReference type="EMBL" id="MDS0245850.1"/>
    </source>
</evidence>
<keyword evidence="1" id="KW-0812">Transmembrane</keyword>
<protein>
    <submittedName>
        <fullName evidence="2">Uncharacterized protein</fullName>
    </submittedName>
</protein>
<dbReference type="EMBL" id="JAHWXH010000001">
    <property type="protein sequence ID" value="MDS0245850.1"/>
    <property type="molecule type" value="Genomic_DNA"/>
</dbReference>
<keyword evidence="1" id="KW-1133">Transmembrane helix</keyword>
<comment type="caution">
    <text evidence="2">The sequence shown here is derived from an EMBL/GenBank/DDBJ whole genome shotgun (WGS) entry which is preliminary data.</text>
</comment>
<dbReference type="RefSeq" id="WP_310891500.1">
    <property type="nucleotide sequence ID" value="NZ_BAAAGR010000006.1"/>
</dbReference>
<organism evidence="2 3">
    <name type="scientific">Microbacterium aurantiacum</name>
    <dbReference type="NCBI Taxonomy" id="162393"/>
    <lineage>
        <taxon>Bacteria</taxon>
        <taxon>Bacillati</taxon>
        <taxon>Actinomycetota</taxon>
        <taxon>Actinomycetes</taxon>
        <taxon>Micrococcales</taxon>
        <taxon>Microbacteriaceae</taxon>
        <taxon>Microbacterium</taxon>
    </lineage>
</organism>
<reference evidence="2 3" key="1">
    <citation type="submission" date="2021-06" db="EMBL/GenBank/DDBJ databases">
        <title>Genome-based taxonomic framework of Microbacterium strains isolated from marine environment, the description of four new species and reclassification of four preexisting species.</title>
        <authorList>
            <person name="Lee S.D."/>
            <person name="Kim S.-M."/>
            <person name="Byeon Y.-S."/>
            <person name="Yang H.L."/>
            <person name="Kim I.S."/>
        </authorList>
    </citation>
    <scope>NUCLEOTIDE SEQUENCE [LARGE SCALE GENOMIC DNA]</scope>
    <source>
        <strain evidence="2 3">KACC 20514</strain>
    </source>
</reference>
<name>A0AAJ2HE10_9MICO</name>
<dbReference type="AlphaFoldDB" id="A0AAJ2HE10"/>
<proteinExistence type="predicted"/>
<feature type="transmembrane region" description="Helical" evidence="1">
    <location>
        <begin position="106"/>
        <end position="131"/>
    </location>
</feature>
<sequence>MSEDAASDASETEVVSRSPFLHALLNTGILVAGAAVAWAVFLRDDDALLFAWIPLIFAAIGWYVHGLLLRVFPPRSRWAAAWRAIAAAYVGLGVGLFLLSPGAPQLLFGGLLTFTVFGGFIVVGAVAMLTWPLLGIRSPHRVDPLAEDEPPYPV</sequence>
<accession>A0AAJ2HE10</accession>
<dbReference type="Proteomes" id="UP001183582">
    <property type="component" value="Unassembled WGS sequence"/>
</dbReference>
<feature type="transmembrane region" description="Helical" evidence="1">
    <location>
        <begin position="47"/>
        <end position="68"/>
    </location>
</feature>